<name>A0AB34J2I2_PRYPA</name>
<evidence type="ECO:0000313" key="5">
    <source>
        <dbReference type="Proteomes" id="UP001515480"/>
    </source>
</evidence>
<sequence>MAGVGAKRKVGDVDEPVVAEAVPDVHTEPLEPPFVTTITTPDNAEATALALVGGNENGALTSAKEAGAGAWKKNKWNAEEDAQLTRLVNAALESEKNKGDKKASARGIKWEAIGAEMEGRTGKQCREHWVNVLAPEVDSKAKWSPQEDIAIKAKVAEMGTCWSELVKQFPGRTSLAIKNRWNSMKRKEERLAAKGEAPPPIPPPALQITAMAEPSAAAEAPAEGSAPAGAEDIPIATATVAAITVDTAPTKPAKLAKGTRPKTRGAVEEAPADADGGAASAS</sequence>
<organism evidence="4 5">
    <name type="scientific">Prymnesium parvum</name>
    <name type="common">Toxic golden alga</name>
    <dbReference type="NCBI Taxonomy" id="97485"/>
    <lineage>
        <taxon>Eukaryota</taxon>
        <taxon>Haptista</taxon>
        <taxon>Haptophyta</taxon>
        <taxon>Prymnesiophyceae</taxon>
        <taxon>Prymnesiales</taxon>
        <taxon>Prymnesiaceae</taxon>
        <taxon>Prymnesium</taxon>
    </lineage>
</organism>
<evidence type="ECO:0000313" key="4">
    <source>
        <dbReference type="EMBL" id="KAL1511587.1"/>
    </source>
</evidence>
<dbReference type="AlphaFoldDB" id="A0AB34J2I2"/>
<protein>
    <submittedName>
        <fullName evidence="4">Uncharacterized protein</fullName>
    </submittedName>
</protein>
<evidence type="ECO:0000259" key="3">
    <source>
        <dbReference type="PROSITE" id="PS51294"/>
    </source>
</evidence>
<dbReference type="InterPro" id="IPR050560">
    <property type="entry name" value="MYB_TF"/>
</dbReference>
<evidence type="ECO:0000259" key="2">
    <source>
        <dbReference type="PROSITE" id="PS50090"/>
    </source>
</evidence>
<dbReference type="Gene3D" id="1.10.10.60">
    <property type="entry name" value="Homeodomain-like"/>
    <property type="match status" value="2"/>
</dbReference>
<dbReference type="Pfam" id="PF00249">
    <property type="entry name" value="Myb_DNA-binding"/>
    <property type="match status" value="2"/>
</dbReference>
<keyword evidence="5" id="KW-1185">Reference proteome</keyword>
<accession>A0AB34J2I2</accession>
<feature type="domain" description="HTH myb-type" evidence="3">
    <location>
        <begin position="140"/>
        <end position="189"/>
    </location>
</feature>
<evidence type="ECO:0000256" key="1">
    <source>
        <dbReference type="SAM" id="MobiDB-lite"/>
    </source>
</evidence>
<feature type="compositionally biased region" description="Low complexity" evidence="1">
    <location>
        <begin position="212"/>
        <end position="231"/>
    </location>
</feature>
<reference evidence="4 5" key="1">
    <citation type="journal article" date="2024" name="Science">
        <title>Giant polyketide synthase enzymes in the biosynthesis of giant marine polyether toxins.</title>
        <authorList>
            <person name="Fallon T.R."/>
            <person name="Shende V.V."/>
            <person name="Wierzbicki I.H."/>
            <person name="Pendleton A.L."/>
            <person name="Watervoot N.F."/>
            <person name="Auber R.P."/>
            <person name="Gonzalez D.J."/>
            <person name="Wisecaver J.H."/>
            <person name="Moore B.S."/>
        </authorList>
    </citation>
    <scope>NUCLEOTIDE SEQUENCE [LARGE SCALE GENOMIC DNA]</scope>
    <source>
        <strain evidence="4 5">12B1</strain>
    </source>
</reference>
<feature type="compositionally biased region" description="Low complexity" evidence="1">
    <location>
        <begin position="273"/>
        <end position="282"/>
    </location>
</feature>
<dbReference type="InterPro" id="IPR009057">
    <property type="entry name" value="Homeodomain-like_sf"/>
</dbReference>
<dbReference type="InterPro" id="IPR017930">
    <property type="entry name" value="Myb_dom"/>
</dbReference>
<dbReference type="EMBL" id="JBGBPQ010000014">
    <property type="protein sequence ID" value="KAL1511587.1"/>
    <property type="molecule type" value="Genomic_DNA"/>
</dbReference>
<gene>
    <name evidence="4" type="ORF">AB1Y20_006381</name>
</gene>
<dbReference type="SMART" id="SM00717">
    <property type="entry name" value="SANT"/>
    <property type="match status" value="2"/>
</dbReference>
<feature type="domain" description="Myb-like" evidence="2">
    <location>
        <begin position="140"/>
        <end position="185"/>
    </location>
</feature>
<feature type="domain" description="HTH myb-type" evidence="3">
    <location>
        <begin position="107"/>
        <end position="137"/>
    </location>
</feature>
<dbReference type="InterPro" id="IPR001005">
    <property type="entry name" value="SANT/Myb"/>
</dbReference>
<feature type="domain" description="Myb-like" evidence="2">
    <location>
        <begin position="72"/>
        <end position="133"/>
    </location>
</feature>
<feature type="region of interest" description="Disordered" evidence="1">
    <location>
        <begin position="189"/>
        <end position="231"/>
    </location>
</feature>
<proteinExistence type="predicted"/>
<dbReference type="GO" id="GO:0000978">
    <property type="term" value="F:RNA polymerase II cis-regulatory region sequence-specific DNA binding"/>
    <property type="evidence" value="ECO:0007669"/>
    <property type="project" value="TreeGrafter"/>
</dbReference>
<feature type="region of interest" description="Disordered" evidence="1">
    <location>
        <begin position="244"/>
        <end position="282"/>
    </location>
</feature>
<comment type="caution">
    <text evidence="4">The sequence shown here is derived from an EMBL/GenBank/DDBJ whole genome shotgun (WGS) entry which is preliminary data.</text>
</comment>
<dbReference type="PROSITE" id="PS50090">
    <property type="entry name" value="MYB_LIKE"/>
    <property type="match status" value="2"/>
</dbReference>
<dbReference type="SUPFAM" id="SSF46689">
    <property type="entry name" value="Homeodomain-like"/>
    <property type="match status" value="1"/>
</dbReference>
<dbReference type="PROSITE" id="PS51294">
    <property type="entry name" value="HTH_MYB"/>
    <property type="match status" value="2"/>
</dbReference>
<dbReference type="GO" id="GO:0005634">
    <property type="term" value="C:nucleus"/>
    <property type="evidence" value="ECO:0007669"/>
    <property type="project" value="TreeGrafter"/>
</dbReference>
<dbReference type="Proteomes" id="UP001515480">
    <property type="component" value="Unassembled WGS sequence"/>
</dbReference>
<dbReference type="CDD" id="cd00167">
    <property type="entry name" value="SANT"/>
    <property type="match status" value="2"/>
</dbReference>
<dbReference type="GO" id="GO:0000981">
    <property type="term" value="F:DNA-binding transcription factor activity, RNA polymerase II-specific"/>
    <property type="evidence" value="ECO:0007669"/>
    <property type="project" value="TreeGrafter"/>
</dbReference>
<dbReference type="PANTHER" id="PTHR45614">
    <property type="entry name" value="MYB PROTEIN-RELATED"/>
    <property type="match status" value="1"/>
</dbReference>